<keyword evidence="1" id="KW-1133">Transmembrane helix</keyword>
<dbReference type="AlphaFoldDB" id="A0AB73H3B7"/>
<evidence type="ECO:0000313" key="2">
    <source>
        <dbReference type="EMBL" id="MBB5672478.1"/>
    </source>
</evidence>
<feature type="transmembrane region" description="Helical" evidence="1">
    <location>
        <begin position="56"/>
        <end position="75"/>
    </location>
</feature>
<proteinExistence type="predicted"/>
<accession>A0AB73H3B7</accession>
<gene>
    <name evidence="2" type="ORF">FHR65_004079</name>
</gene>
<keyword evidence="1" id="KW-0472">Membrane</keyword>
<name>A0AB73H3B7_9XANT</name>
<reference evidence="2" key="1">
    <citation type="submission" date="2020-08" db="EMBL/GenBank/DDBJ databases">
        <title>Studying the diversity of plant-associated saprophytic bacteria and their role in host health and plant-pathogen interactions.</title>
        <authorList>
            <person name="Potnis N."/>
        </authorList>
    </citation>
    <scope>NUCLEOTIDE SEQUENCE</scope>
    <source>
        <strain evidence="2">F21</strain>
    </source>
</reference>
<dbReference type="RefSeq" id="WP_184578829.1">
    <property type="nucleotide sequence ID" value="NZ_JACIIQ010000025.1"/>
</dbReference>
<protein>
    <recommendedName>
        <fullName evidence="3">MFS transporter</fullName>
    </recommendedName>
</protein>
<comment type="caution">
    <text evidence="2">The sequence shown here is derived from an EMBL/GenBank/DDBJ whole genome shotgun (WGS) entry which is preliminary data.</text>
</comment>
<dbReference type="Proteomes" id="UP000528595">
    <property type="component" value="Unassembled WGS sequence"/>
</dbReference>
<dbReference type="EMBL" id="JACIIQ010000025">
    <property type="protein sequence ID" value="MBB5672478.1"/>
    <property type="molecule type" value="Genomic_DNA"/>
</dbReference>
<organism evidence="2">
    <name type="scientific">Xanthomonas arboricola</name>
    <dbReference type="NCBI Taxonomy" id="56448"/>
    <lineage>
        <taxon>Bacteria</taxon>
        <taxon>Pseudomonadati</taxon>
        <taxon>Pseudomonadota</taxon>
        <taxon>Gammaproteobacteria</taxon>
        <taxon>Lysobacterales</taxon>
        <taxon>Lysobacteraceae</taxon>
        <taxon>Xanthomonas</taxon>
    </lineage>
</organism>
<evidence type="ECO:0008006" key="3">
    <source>
        <dbReference type="Google" id="ProtNLM"/>
    </source>
</evidence>
<keyword evidence="1" id="KW-0812">Transmembrane</keyword>
<sequence>MAVDVMRIRDATQDPKLKSELGSATDSWRQQMKVVADDKEAVRSHGELLSLTLAQATLWLLCFVAYGVFGLVYLIRRRRAAAVELANEQ</sequence>
<evidence type="ECO:0000256" key="1">
    <source>
        <dbReference type="SAM" id="Phobius"/>
    </source>
</evidence>